<evidence type="ECO:0000313" key="4">
    <source>
        <dbReference type="Proteomes" id="UP001189122"/>
    </source>
</evidence>
<dbReference type="FunFam" id="1.25.40.10:FF:000090">
    <property type="entry name" value="Pentatricopeptide repeat-containing protein, chloroplastic"/>
    <property type="match status" value="1"/>
</dbReference>
<dbReference type="FunFam" id="1.25.40.10:FF:000436">
    <property type="entry name" value="Pentatricopeptide repeat-containing protein At5g39350 family"/>
    <property type="match status" value="1"/>
</dbReference>
<evidence type="ECO:0000313" key="3">
    <source>
        <dbReference type="EMBL" id="CAA2618510.1"/>
    </source>
</evidence>
<dbReference type="EMBL" id="LR743591">
    <property type="protein sequence ID" value="CAA2618510.1"/>
    <property type="molecule type" value="Genomic_DNA"/>
</dbReference>
<feature type="repeat" description="PPR" evidence="2">
    <location>
        <begin position="148"/>
        <end position="182"/>
    </location>
</feature>
<dbReference type="SUPFAM" id="SSF48452">
    <property type="entry name" value="TPR-like"/>
    <property type="match status" value="1"/>
</dbReference>
<feature type="repeat" description="PPR" evidence="2">
    <location>
        <begin position="253"/>
        <end position="283"/>
    </location>
</feature>
<dbReference type="AlphaFoldDB" id="A0A7I8IK10"/>
<dbReference type="FunFam" id="1.25.40.10:FF:000344">
    <property type="entry name" value="Pentatricopeptide repeat-containing protein"/>
    <property type="match status" value="1"/>
</dbReference>
<dbReference type="Pfam" id="PF13041">
    <property type="entry name" value="PPR_2"/>
    <property type="match status" value="3"/>
</dbReference>
<dbReference type="PANTHER" id="PTHR47926:SF421">
    <property type="entry name" value="DYW DOMAIN-CONTAINING PROTEIN"/>
    <property type="match status" value="1"/>
</dbReference>
<feature type="repeat" description="PPR" evidence="2">
    <location>
        <begin position="10"/>
        <end position="44"/>
    </location>
</feature>
<evidence type="ECO:0000256" key="1">
    <source>
        <dbReference type="ARBA" id="ARBA00022737"/>
    </source>
</evidence>
<feature type="repeat" description="PPR" evidence="2">
    <location>
        <begin position="384"/>
        <end position="418"/>
    </location>
</feature>
<name>A0A7I8IK10_SPIIN</name>
<feature type="repeat" description="PPR" evidence="2">
    <location>
        <begin position="284"/>
        <end position="318"/>
    </location>
</feature>
<feature type="repeat" description="PPR" evidence="2">
    <location>
        <begin position="487"/>
        <end position="521"/>
    </location>
</feature>
<dbReference type="Pfam" id="PF13812">
    <property type="entry name" value="PPR_3"/>
    <property type="match status" value="1"/>
</dbReference>
<dbReference type="FunFam" id="1.25.40.10:FF:000073">
    <property type="entry name" value="Pentatricopeptide repeat-containing protein chloroplastic"/>
    <property type="match status" value="1"/>
</dbReference>
<gene>
    <name evidence="3" type="ORF">SI7747_04004677</name>
</gene>
<dbReference type="PANTHER" id="PTHR47926">
    <property type="entry name" value="PENTATRICOPEPTIDE REPEAT-CONTAINING PROTEIN"/>
    <property type="match status" value="1"/>
</dbReference>
<feature type="repeat" description="PPR" evidence="2">
    <location>
        <begin position="82"/>
        <end position="112"/>
    </location>
</feature>
<dbReference type="Gene3D" id="1.25.40.10">
    <property type="entry name" value="Tetratricopeptide repeat domain"/>
    <property type="match status" value="5"/>
</dbReference>
<evidence type="ECO:0000256" key="2">
    <source>
        <dbReference type="PROSITE-ProRule" id="PRU00708"/>
    </source>
</evidence>
<organism evidence="3">
    <name type="scientific">Spirodela intermedia</name>
    <name type="common">Intermediate duckweed</name>
    <dbReference type="NCBI Taxonomy" id="51605"/>
    <lineage>
        <taxon>Eukaryota</taxon>
        <taxon>Viridiplantae</taxon>
        <taxon>Streptophyta</taxon>
        <taxon>Embryophyta</taxon>
        <taxon>Tracheophyta</taxon>
        <taxon>Spermatophyta</taxon>
        <taxon>Magnoliopsida</taxon>
        <taxon>Liliopsida</taxon>
        <taxon>Araceae</taxon>
        <taxon>Lemnoideae</taxon>
        <taxon>Spirodela</taxon>
    </lineage>
</organism>
<dbReference type="NCBIfam" id="TIGR00756">
    <property type="entry name" value="PPR"/>
    <property type="match status" value="9"/>
</dbReference>
<accession>A0A7I8IK10</accession>
<proteinExistence type="predicted"/>
<dbReference type="GO" id="GO:0009451">
    <property type="term" value="P:RNA modification"/>
    <property type="evidence" value="ECO:0007669"/>
    <property type="project" value="InterPro"/>
</dbReference>
<dbReference type="InterPro" id="IPR046848">
    <property type="entry name" value="E_motif"/>
</dbReference>
<dbReference type="PROSITE" id="PS51375">
    <property type="entry name" value="PPR"/>
    <property type="match status" value="8"/>
</dbReference>
<dbReference type="EMBL" id="CACRZD030000004">
    <property type="protein sequence ID" value="CAA6658229.1"/>
    <property type="molecule type" value="Genomic_DNA"/>
</dbReference>
<dbReference type="InterPro" id="IPR002885">
    <property type="entry name" value="PPR_rpt"/>
</dbReference>
<dbReference type="Pfam" id="PF01535">
    <property type="entry name" value="PPR"/>
    <property type="match status" value="4"/>
</dbReference>
<dbReference type="Proteomes" id="UP001189122">
    <property type="component" value="Unassembled WGS sequence"/>
</dbReference>
<sequence length="655" mass="71658">MGAEEIPVRTAALYASLIGSLVRAQQWRDALSAFASMVGEDLKPDRFLLPKILKACSELERLNSGAAVHGYMLKRWQELQVDAFVGNSMIDMYGKCGDLASARKMFDEMPHRDVVSWTALLMAYTAAGQLEDAAEVFSAMRAEGVKPDLISWNALISGFARKGETSAALGLLEAMREDGVEPCTNSWNGVLSGFAQSGCFEDAIDVFMGLRSHGGAANPVTIAAVLPACSGLRLPGLGRALHAFAIKNGFSGNVFIDGAVIDMYMKCGDWKDAEQVFSSMEKKTAAVWNEMVAGWANQGELEKAMEFLKAMAEDGLKPDVITYNTVLAAYARNVQHHGMEVHGFMLRNSLESNVFVSAALIDMYAKCENMANAVKVFCGARERNTVTWNTMMAGYNSSGEPANALKLFPQMLRKGHAPSSVTLLILLRACSTMAALTLGRALHGHAVKGMLHDPSFFGIDSTLIDMYAKCGSIQEARLVFDSTSEKDLAAWNTMISGYSLHGMAEDSIALFKEMYQSGMSPDRFTFTSILSACRQEGFMEVGWKYFNSMEEIYGVKPELEHFTCMVGIMGGAGLLEEALNFIRRMPFEPDACIWAALLRACRAHSDHEIGQEAAAALFELEPRNASNYIILSNIYTAVGMWDSAMDVRLVMRSRG</sequence>
<dbReference type="Pfam" id="PF20431">
    <property type="entry name" value="E_motif"/>
    <property type="match status" value="1"/>
</dbReference>
<dbReference type="InterPro" id="IPR011990">
    <property type="entry name" value="TPR-like_helical_dom_sf"/>
</dbReference>
<feature type="repeat" description="PPR" evidence="2">
    <location>
        <begin position="113"/>
        <end position="147"/>
    </location>
</feature>
<keyword evidence="4" id="KW-1185">Reference proteome</keyword>
<dbReference type="GO" id="GO:0003729">
    <property type="term" value="F:mRNA binding"/>
    <property type="evidence" value="ECO:0007669"/>
    <property type="project" value="UniProtKB-ARBA"/>
</dbReference>
<dbReference type="InterPro" id="IPR046960">
    <property type="entry name" value="PPR_At4g14850-like_plant"/>
</dbReference>
<protein>
    <submittedName>
        <fullName evidence="3">Uncharacterized protein</fullName>
    </submittedName>
</protein>
<keyword evidence="1" id="KW-0677">Repeat</keyword>
<reference evidence="3 4" key="1">
    <citation type="submission" date="2019-12" db="EMBL/GenBank/DDBJ databases">
        <authorList>
            <person name="Scholz U."/>
            <person name="Mascher M."/>
            <person name="Fiebig A."/>
        </authorList>
    </citation>
    <scope>NUCLEOTIDE SEQUENCE</scope>
</reference>